<evidence type="ECO:0000313" key="7">
    <source>
        <dbReference type="EMBL" id="VUC35657.1"/>
    </source>
</evidence>
<comment type="caution">
    <text evidence="7">The sequence shown here is derived from an EMBL/GenBank/DDBJ whole genome shotgun (WGS) entry which is preliminary data.</text>
</comment>
<evidence type="ECO:0000256" key="5">
    <source>
        <dbReference type="ARBA" id="ARBA00023033"/>
    </source>
</evidence>
<dbReference type="InterPro" id="IPR036188">
    <property type="entry name" value="FAD/NAD-bd_sf"/>
</dbReference>
<proteinExistence type="inferred from homology"/>
<dbReference type="InterPro" id="IPR002938">
    <property type="entry name" value="FAD-bd"/>
</dbReference>
<gene>
    <name evidence="7" type="ORF">CLO192961_LOCUS425203</name>
</gene>
<dbReference type="SUPFAM" id="SSF51905">
    <property type="entry name" value="FAD/NAD(P)-binding domain"/>
    <property type="match status" value="1"/>
</dbReference>
<accession>A0ABY6UXU2</accession>
<sequence length="409" mass="45111">MSESKLHAIVVGSGLAGLAAASVLRIHHNVTVYERGNPNVATGGQGMVLFPNGIKILNSVGFDGSRAGGVPCHGYRMLDNDGKVLEDIPIDFKHRWGADMLMMKRSDFRDELMRIATAPATEPGIEGEPARLVFNTGVVDLDPEAGTISLANGSVVKGDVIIVADGIHSTLRKRIVDGEDRVAKKTGLTLFRVAVPTKDAQEAVGTLPEWWDDGQDENRLNIMQLDDPLRVIANYPIRQKTYRNLSCLFPMHKARQDILETWYKDGDKEEMLRTFDAFDEKTRKILSIATEVKVWDLEELDSLPNWHRGRALVIGDAAHAMTPLQGQGANMAIEDADSLRLLVPGMSGGDIESILHKIDSIRRPRAAKVLQDTRNQAKSVTLQERLATMDYNCNYNGIHEALQKEGLSS</sequence>
<evidence type="ECO:0000256" key="3">
    <source>
        <dbReference type="ARBA" id="ARBA00022827"/>
    </source>
</evidence>
<keyword evidence="4" id="KW-0560">Oxidoreductase</keyword>
<keyword evidence="2" id="KW-0285">Flavoprotein</keyword>
<feature type="domain" description="FAD-binding" evidence="6">
    <location>
        <begin position="7"/>
        <end position="372"/>
    </location>
</feature>
<protein>
    <recommendedName>
        <fullName evidence="6">FAD-binding domain-containing protein</fullName>
    </recommendedName>
</protein>
<keyword evidence="5" id="KW-0503">Monooxygenase</keyword>
<dbReference type="PANTHER" id="PTHR13789">
    <property type="entry name" value="MONOOXYGENASE"/>
    <property type="match status" value="1"/>
</dbReference>
<dbReference type="EMBL" id="CABFNS010000917">
    <property type="protein sequence ID" value="VUC35657.1"/>
    <property type="molecule type" value="Genomic_DNA"/>
</dbReference>
<dbReference type="Proteomes" id="UP000766486">
    <property type="component" value="Unassembled WGS sequence"/>
</dbReference>
<comment type="similarity">
    <text evidence="1">Belongs to the paxM FAD-dependent monooxygenase family.</text>
</comment>
<dbReference type="PRINTS" id="PR00420">
    <property type="entry name" value="RNGMNOXGNASE"/>
</dbReference>
<evidence type="ECO:0000313" key="8">
    <source>
        <dbReference type="Proteomes" id="UP000766486"/>
    </source>
</evidence>
<keyword evidence="8" id="KW-1185">Reference proteome</keyword>
<evidence type="ECO:0000256" key="4">
    <source>
        <dbReference type="ARBA" id="ARBA00023002"/>
    </source>
</evidence>
<name>A0ABY6UXU2_BIOOC</name>
<dbReference type="Gene3D" id="3.50.50.60">
    <property type="entry name" value="FAD/NAD(P)-binding domain"/>
    <property type="match status" value="1"/>
</dbReference>
<organism evidence="7 8">
    <name type="scientific">Bionectria ochroleuca</name>
    <name type="common">Gliocladium roseum</name>
    <dbReference type="NCBI Taxonomy" id="29856"/>
    <lineage>
        <taxon>Eukaryota</taxon>
        <taxon>Fungi</taxon>
        <taxon>Dikarya</taxon>
        <taxon>Ascomycota</taxon>
        <taxon>Pezizomycotina</taxon>
        <taxon>Sordariomycetes</taxon>
        <taxon>Hypocreomycetidae</taxon>
        <taxon>Hypocreales</taxon>
        <taxon>Bionectriaceae</taxon>
        <taxon>Clonostachys</taxon>
    </lineage>
</organism>
<dbReference type="Pfam" id="PF01494">
    <property type="entry name" value="FAD_binding_3"/>
    <property type="match status" value="1"/>
</dbReference>
<evidence type="ECO:0000256" key="2">
    <source>
        <dbReference type="ARBA" id="ARBA00022630"/>
    </source>
</evidence>
<evidence type="ECO:0000256" key="1">
    <source>
        <dbReference type="ARBA" id="ARBA00007992"/>
    </source>
</evidence>
<evidence type="ECO:0000259" key="6">
    <source>
        <dbReference type="Pfam" id="PF01494"/>
    </source>
</evidence>
<reference evidence="7 8" key="1">
    <citation type="submission" date="2019-06" db="EMBL/GenBank/DDBJ databases">
        <authorList>
            <person name="Broberg M."/>
        </authorList>
    </citation>
    <scope>NUCLEOTIDE SEQUENCE [LARGE SCALE GENOMIC DNA]</scope>
</reference>
<keyword evidence="3" id="KW-0274">FAD</keyword>
<dbReference type="PANTHER" id="PTHR13789:SF314">
    <property type="entry name" value="FAD-BINDING DOMAIN-CONTAINING PROTEIN"/>
    <property type="match status" value="1"/>
</dbReference>
<dbReference type="InterPro" id="IPR050493">
    <property type="entry name" value="FAD-dep_Monooxygenase_BioMet"/>
</dbReference>
<dbReference type="SUPFAM" id="SSF54373">
    <property type="entry name" value="FAD-linked reductases, C-terminal domain"/>
    <property type="match status" value="1"/>
</dbReference>